<dbReference type="EMBL" id="JAAGWQ010000013">
    <property type="protein sequence ID" value="KAF5679187.1"/>
    <property type="molecule type" value="Genomic_DNA"/>
</dbReference>
<evidence type="ECO:0000256" key="5">
    <source>
        <dbReference type="ARBA" id="ARBA00022840"/>
    </source>
</evidence>
<dbReference type="GO" id="GO:0006281">
    <property type="term" value="P:DNA repair"/>
    <property type="evidence" value="ECO:0007669"/>
    <property type="project" value="UniProtKB-UniRule"/>
</dbReference>
<gene>
    <name evidence="12" type="primary">PIF1</name>
    <name evidence="14" type="ORF">FHETE_928</name>
</gene>
<dbReference type="InterPro" id="IPR003593">
    <property type="entry name" value="AAA+_ATPase"/>
</dbReference>
<keyword evidence="15" id="KW-1185">Reference proteome</keyword>
<dbReference type="InterPro" id="IPR051055">
    <property type="entry name" value="PIF1_helicase"/>
</dbReference>
<evidence type="ECO:0000256" key="9">
    <source>
        <dbReference type="ARBA" id="ARBA00023204"/>
    </source>
</evidence>
<comment type="cofactor">
    <cofactor evidence="12">
        <name>Mg(2+)</name>
        <dbReference type="ChEBI" id="CHEBI:18420"/>
    </cofactor>
</comment>
<keyword evidence="1 12" id="KW-0547">Nucleotide-binding</keyword>
<dbReference type="GO" id="GO:0000723">
    <property type="term" value="P:telomere maintenance"/>
    <property type="evidence" value="ECO:0007669"/>
    <property type="project" value="InterPro"/>
</dbReference>
<reference evidence="14 15" key="1">
    <citation type="submission" date="2020-05" db="EMBL/GenBank/DDBJ databases">
        <title>Identification and distribution of gene clusters putatively required for synthesis of sphingolipid metabolism inhibitors in phylogenetically diverse species of the filamentous fungus Fusarium.</title>
        <authorList>
            <person name="Kim H.-S."/>
            <person name="Busman M."/>
            <person name="Brown D.W."/>
            <person name="Divon H."/>
            <person name="Uhlig S."/>
            <person name="Proctor R.H."/>
        </authorList>
    </citation>
    <scope>NUCLEOTIDE SEQUENCE [LARGE SCALE GENOMIC DNA]</scope>
    <source>
        <strain evidence="14 15">NRRL 20693</strain>
    </source>
</reference>
<name>A0A8H5WXE6_FUSHE</name>
<sequence>MIPRLRKGHLGNIYSTRSLAQMGSLVVDARTTHRFYAPFKCLSTTSSLAKKSKKRVHESTPRSHHGLFVTVDNYDNRGSHLRPDGESLNEEQQAVFNLVVNQGESVFFTGPAGSGKSFLLKRIIKSLGFKYFAEKDSVGVTASTGIAAQNIGGTTLHRFAGVGLGQAPTLKLINDILDSDFKKQRWLDVRVLVVDEISMIDCLFFDKLDAIARAIRGTDLPFGGIQLVLCGDFFQLPPVTKGSDDGSPRFCFESKAWNRALQHTINLSHIYRQRDPEFTKMLNQIREGCLSPVTTEKFKRLQRSVAGDGVECTELFPLRREADRANARRLQSINGKAYNYTAGHGGTVKNPDIRKMLLSDCIAPEYLTLKEGAQVMLLKNIDSSLVNGSQGSVIGFSNKHSFLHEDWDNGGPYHNMVSSRELDEMIEDRLTFYPVVRFVMPDGIKRTHFCEPAEWGVERWVADPFAEDGWRVEKLATRTQVPLLLAWALSIHKAQGQTLDRVKVDLDRVFETGQAYVALSRSRSIDGLQVLNFDPDKVTVHPKAKAFYKSLEKKGKGANDLNLYRPGVGN</sequence>
<evidence type="ECO:0000256" key="8">
    <source>
        <dbReference type="ARBA" id="ARBA00023172"/>
    </source>
</evidence>
<proteinExistence type="inferred from homology"/>
<keyword evidence="10 12" id="KW-0413">Isomerase</keyword>
<evidence type="ECO:0000313" key="15">
    <source>
        <dbReference type="Proteomes" id="UP000567885"/>
    </source>
</evidence>
<keyword evidence="3 12" id="KW-0378">Hydrolase</keyword>
<dbReference type="InterPro" id="IPR048293">
    <property type="entry name" value="PIF1_RRM3_pfh1"/>
</dbReference>
<dbReference type="GO" id="GO:0005739">
    <property type="term" value="C:mitochondrion"/>
    <property type="evidence" value="ECO:0007669"/>
    <property type="project" value="UniProtKB-SubCell"/>
</dbReference>
<dbReference type="CDD" id="cd18809">
    <property type="entry name" value="SF1_C_RecD"/>
    <property type="match status" value="1"/>
</dbReference>
<dbReference type="GO" id="GO:0005524">
    <property type="term" value="F:ATP binding"/>
    <property type="evidence" value="ECO:0007669"/>
    <property type="project" value="UniProtKB-UniRule"/>
</dbReference>
<evidence type="ECO:0000256" key="12">
    <source>
        <dbReference type="HAMAP-Rule" id="MF_03176"/>
    </source>
</evidence>
<comment type="similarity">
    <text evidence="12">Belongs to the helicase family. PIF1 subfamily.</text>
</comment>
<evidence type="ECO:0000256" key="4">
    <source>
        <dbReference type="ARBA" id="ARBA00022806"/>
    </source>
</evidence>
<dbReference type="InterPro" id="IPR027417">
    <property type="entry name" value="P-loop_NTPase"/>
</dbReference>
<evidence type="ECO:0000256" key="7">
    <source>
        <dbReference type="ARBA" id="ARBA00023128"/>
    </source>
</evidence>
<dbReference type="AlphaFoldDB" id="A0A8H5WXE6"/>
<dbReference type="GO" id="GO:0005634">
    <property type="term" value="C:nucleus"/>
    <property type="evidence" value="ECO:0007669"/>
    <property type="project" value="UniProtKB-SubCell"/>
</dbReference>
<feature type="domain" description="AAA+ ATPase" evidence="13">
    <location>
        <begin position="102"/>
        <end position="226"/>
    </location>
</feature>
<evidence type="ECO:0000256" key="6">
    <source>
        <dbReference type="ARBA" id="ARBA00023125"/>
    </source>
</evidence>
<evidence type="ECO:0000256" key="1">
    <source>
        <dbReference type="ARBA" id="ARBA00022741"/>
    </source>
</evidence>
<comment type="catalytic activity">
    <reaction evidence="12">
        <text>ATP + H2O = ADP + phosphate + H(+)</text>
        <dbReference type="Rhea" id="RHEA:13065"/>
        <dbReference type="ChEBI" id="CHEBI:15377"/>
        <dbReference type="ChEBI" id="CHEBI:15378"/>
        <dbReference type="ChEBI" id="CHEBI:30616"/>
        <dbReference type="ChEBI" id="CHEBI:43474"/>
        <dbReference type="ChEBI" id="CHEBI:456216"/>
        <dbReference type="EC" id="5.6.2.3"/>
    </reaction>
</comment>
<keyword evidence="7 12" id="KW-0496">Mitochondrion</keyword>
<keyword evidence="9 12" id="KW-0234">DNA repair</keyword>
<dbReference type="GO" id="GO:0003677">
    <property type="term" value="F:DNA binding"/>
    <property type="evidence" value="ECO:0007669"/>
    <property type="project" value="UniProtKB-KW"/>
</dbReference>
<dbReference type="OrthoDB" id="432234at2759"/>
<dbReference type="HAMAP" id="MF_03176">
    <property type="entry name" value="PIF1"/>
    <property type="match status" value="1"/>
</dbReference>
<evidence type="ECO:0000256" key="10">
    <source>
        <dbReference type="ARBA" id="ARBA00023235"/>
    </source>
</evidence>
<evidence type="ECO:0000256" key="2">
    <source>
        <dbReference type="ARBA" id="ARBA00022763"/>
    </source>
</evidence>
<dbReference type="InterPro" id="IPR010285">
    <property type="entry name" value="DNA_helicase_pif1-like_DEAD"/>
</dbReference>
<dbReference type="SMART" id="SM00382">
    <property type="entry name" value="AAA"/>
    <property type="match status" value="1"/>
</dbReference>
<dbReference type="GO" id="GO:0016787">
    <property type="term" value="F:hydrolase activity"/>
    <property type="evidence" value="ECO:0007669"/>
    <property type="project" value="UniProtKB-KW"/>
</dbReference>
<dbReference type="Gene3D" id="3.40.50.300">
    <property type="entry name" value="P-loop containing nucleotide triphosphate hydrolases"/>
    <property type="match status" value="1"/>
</dbReference>
<dbReference type="Pfam" id="PF21530">
    <property type="entry name" value="Pif1_2B_dom"/>
    <property type="match status" value="1"/>
</dbReference>
<organism evidence="14 15">
    <name type="scientific">Fusarium heterosporum</name>
    <dbReference type="NCBI Taxonomy" id="42747"/>
    <lineage>
        <taxon>Eukaryota</taxon>
        <taxon>Fungi</taxon>
        <taxon>Dikarya</taxon>
        <taxon>Ascomycota</taxon>
        <taxon>Pezizomycotina</taxon>
        <taxon>Sordariomycetes</taxon>
        <taxon>Hypocreomycetidae</taxon>
        <taxon>Hypocreales</taxon>
        <taxon>Nectriaceae</taxon>
        <taxon>Fusarium</taxon>
        <taxon>Fusarium heterosporum species complex</taxon>
    </lineage>
</organism>
<keyword evidence="5 12" id="KW-0067">ATP-binding</keyword>
<evidence type="ECO:0000256" key="3">
    <source>
        <dbReference type="ARBA" id="ARBA00022801"/>
    </source>
</evidence>
<keyword evidence="6 12" id="KW-0238">DNA-binding</keyword>
<keyword evidence="2 12" id="KW-0227">DNA damage</keyword>
<dbReference type="EC" id="5.6.2.3" evidence="12"/>
<dbReference type="InterPro" id="IPR049163">
    <property type="entry name" value="Pif1-like_2B_dom"/>
</dbReference>
<evidence type="ECO:0000259" key="13">
    <source>
        <dbReference type="SMART" id="SM00382"/>
    </source>
</evidence>
<protein>
    <recommendedName>
        <fullName evidence="12">ATP-dependent DNA helicase PIF1</fullName>
        <ecNumber evidence="12">5.6.2.3</ecNumber>
    </recommendedName>
    <alternativeName>
        <fullName evidence="12">DNA 5'-3' helicase PIF1</fullName>
    </alternativeName>
    <alternativeName>
        <fullName evidence="12">DNA repair and recombination helicase PIF1</fullName>
    </alternativeName>
</protein>
<dbReference type="SUPFAM" id="SSF52540">
    <property type="entry name" value="P-loop containing nucleoside triphosphate hydrolases"/>
    <property type="match status" value="2"/>
</dbReference>
<dbReference type="Pfam" id="PF05970">
    <property type="entry name" value="PIF1"/>
    <property type="match status" value="1"/>
</dbReference>
<comment type="caution">
    <text evidence="12">Lacks conserved residue(s) required for the propagation of feature annotation.</text>
</comment>
<dbReference type="PANTHER" id="PTHR47642:SF5">
    <property type="entry name" value="ATP-DEPENDENT DNA HELICASE"/>
    <property type="match status" value="1"/>
</dbReference>
<dbReference type="GO" id="GO:0006310">
    <property type="term" value="P:DNA recombination"/>
    <property type="evidence" value="ECO:0007669"/>
    <property type="project" value="UniProtKB-UniRule"/>
</dbReference>
<evidence type="ECO:0000256" key="11">
    <source>
        <dbReference type="ARBA" id="ARBA00023242"/>
    </source>
</evidence>
<evidence type="ECO:0000313" key="14">
    <source>
        <dbReference type="EMBL" id="KAF5679187.1"/>
    </source>
</evidence>
<dbReference type="CDD" id="cd18037">
    <property type="entry name" value="DEXSc_Pif1_like"/>
    <property type="match status" value="1"/>
</dbReference>
<comment type="subcellular location">
    <subcellularLocation>
        <location evidence="12">Nucleus</location>
    </subcellularLocation>
    <subcellularLocation>
        <location evidence="12">Mitochondrion</location>
    </subcellularLocation>
</comment>
<dbReference type="PANTHER" id="PTHR47642">
    <property type="entry name" value="ATP-DEPENDENT DNA HELICASE"/>
    <property type="match status" value="1"/>
</dbReference>
<comment type="caution">
    <text evidence="14">The sequence shown here is derived from an EMBL/GenBank/DDBJ whole genome shotgun (WGS) entry which is preliminary data.</text>
</comment>
<dbReference type="Proteomes" id="UP000567885">
    <property type="component" value="Unassembled WGS sequence"/>
</dbReference>
<comment type="subunit">
    <text evidence="12">Monomer.</text>
</comment>
<comment type="function">
    <text evidence="12">DNA-dependent ATPase and 5'-3' DNA helicase required for the maintenance of both mitochondrial and nuclear genome stability.</text>
</comment>
<accession>A0A8H5WXE6</accession>
<keyword evidence="4 12" id="KW-0347">Helicase</keyword>
<keyword evidence="8 12" id="KW-0233">DNA recombination</keyword>
<keyword evidence="11 12" id="KW-0539">Nucleus</keyword>
<dbReference type="GO" id="GO:0043139">
    <property type="term" value="F:5'-3' DNA helicase activity"/>
    <property type="evidence" value="ECO:0007669"/>
    <property type="project" value="UniProtKB-UniRule"/>
</dbReference>